<keyword evidence="5" id="KW-1185">Reference proteome</keyword>
<dbReference type="Pfam" id="PF10988">
    <property type="entry name" value="DUF2807"/>
    <property type="match status" value="1"/>
</dbReference>
<evidence type="ECO:0000256" key="1">
    <source>
        <dbReference type="SAM" id="MobiDB-lite"/>
    </source>
</evidence>
<reference evidence="5" key="1">
    <citation type="submission" date="2018-05" db="EMBL/GenBank/DDBJ databases">
        <title>Pedobacter paludis sp. nov., isolated from wetland soil.</title>
        <authorList>
            <person name="Zhang Y."/>
        </authorList>
    </citation>
    <scope>NUCLEOTIDE SEQUENCE [LARGE SCALE GENOMIC DNA]</scope>
    <source>
        <strain evidence="5">R-8</strain>
    </source>
</reference>
<dbReference type="Gene3D" id="2.160.20.120">
    <property type="match status" value="1"/>
</dbReference>
<evidence type="ECO:0000313" key="5">
    <source>
        <dbReference type="Proteomes" id="UP000245391"/>
    </source>
</evidence>
<evidence type="ECO:0000313" key="4">
    <source>
        <dbReference type="EMBL" id="PWS30784.1"/>
    </source>
</evidence>
<dbReference type="InterPro" id="IPR021255">
    <property type="entry name" value="DUF2807"/>
</dbReference>
<dbReference type="EMBL" id="QGNY01000005">
    <property type="protein sequence ID" value="PWS30784.1"/>
    <property type="molecule type" value="Genomic_DNA"/>
</dbReference>
<proteinExistence type="predicted"/>
<evidence type="ECO:0000256" key="2">
    <source>
        <dbReference type="SAM" id="SignalP"/>
    </source>
</evidence>
<keyword evidence="2" id="KW-0732">Signal</keyword>
<evidence type="ECO:0000259" key="3">
    <source>
        <dbReference type="Pfam" id="PF10988"/>
    </source>
</evidence>
<organism evidence="4 5">
    <name type="scientific">Pedobacter paludis</name>
    <dbReference type="NCBI Taxonomy" id="2203212"/>
    <lineage>
        <taxon>Bacteria</taxon>
        <taxon>Pseudomonadati</taxon>
        <taxon>Bacteroidota</taxon>
        <taxon>Sphingobacteriia</taxon>
        <taxon>Sphingobacteriales</taxon>
        <taxon>Sphingobacteriaceae</taxon>
        <taxon>Pedobacter</taxon>
    </lineage>
</organism>
<dbReference type="RefSeq" id="WP_109930736.1">
    <property type="nucleotide sequence ID" value="NZ_QGNY01000005.1"/>
</dbReference>
<sequence>MKNLIRSFALLFIVTSSLMVKAQETKNVSVKNFSRIGISSGIDLYLTQGNSESVSIKTDAETMKDIVVEQKGDNLTIKFKDGINWSGLFKNRVIKAYVNYKTLTGLAASGGSDVFTQNTMKVSKLAIQSSGGSDLKLNIICTDLTIQSSGGSDLDLTGKAENMTLQSSGGSDIDAYGLITQYAKVSASGGSDVNIYVEKGLEASASGGGDVNYKGNASLKKTSNSKSGDVNHVK</sequence>
<dbReference type="OrthoDB" id="942536at2"/>
<gene>
    <name evidence="4" type="ORF">DF947_14305</name>
</gene>
<feature type="region of interest" description="Disordered" evidence="1">
    <location>
        <begin position="215"/>
        <end position="234"/>
    </location>
</feature>
<feature type="chain" id="PRO_5016388323" evidence="2">
    <location>
        <begin position="23"/>
        <end position="234"/>
    </location>
</feature>
<comment type="caution">
    <text evidence="4">The sequence shown here is derived from an EMBL/GenBank/DDBJ whole genome shotgun (WGS) entry which is preliminary data.</text>
</comment>
<feature type="compositionally biased region" description="Polar residues" evidence="1">
    <location>
        <begin position="219"/>
        <end position="228"/>
    </location>
</feature>
<dbReference type="Proteomes" id="UP000245391">
    <property type="component" value="Unassembled WGS sequence"/>
</dbReference>
<name>A0A317EVK1_9SPHI</name>
<dbReference type="AlphaFoldDB" id="A0A317EVK1"/>
<accession>A0A317EVK1</accession>
<feature type="domain" description="Putative auto-transporter adhesin head GIN" evidence="3">
    <location>
        <begin position="32"/>
        <end position="217"/>
    </location>
</feature>
<feature type="signal peptide" evidence="2">
    <location>
        <begin position="1"/>
        <end position="22"/>
    </location>
</feature>
<protein>
    <submittedName>
        <fullName evidence="4">DUF2807 domain-containing protein</fullName>
    </submittedName>
</protein>